<keyword evidence="1" id="KW-0175">Coiled coil</keyword>
<evidence type="ECO:0000313" key="4">
    <source>
        <dbReference type="Proteomes" id="UP000596660"/>
    </source>
</evidence>
<dbReference type="PANTHER" id="PTHR35358">
    <property type="entry name" value="OS06G0711100 PROTEIN"/>
    <property type="match status" value="1"/>
</dbReference>
<dbReference type="Proteomes" id="UP000596660">
    <property type="component" value="Unplaced"/>
</dbReference>
<feature type="region of interest" description="Disordered" evidence="2">
    <location>
        <begin position="107"/>
        <end position="158"/>
    </location>
</feature>
<dbReference type="Pfam" id="PF05278">
    <property type="entry name" value="PEARLI-4"/>
    <property type="match status" value="2"/>
</dbReference>
<evidence type="ECO:0000256" key="2">
    <source>
        <dbReference type="SAM" id="MobiDB-lite"/>
    </source>
</evidence>
<dbReference type="EnsemblPlants" id="AUR62008082-RA">
    <property type="protein sequence ID" value="AUR62008082-RA:cds"/>
    <property type="gene ID" value="AUR62008082"/>
</dbReference>
<organism evidence="3 4">
    <name type="scientific">Chenopodium quinoa</name>
    <name type="common">Quinoa</name>
    <dbReference type="NCBI Taxonomy" id="63459"/>
    <lineage>
        <taxon>Eukaryota</taxon>
        <taxon>Viridiplantae</taxon>
        <taxon>Streptophyta</taxon>
        <taxon>Embryophyta</taxon>
        <taxon>Tracheophyta</taxon>
        <taxon>Spermatophyta</taxon>
        <taxon>Magnoliopsida</taxon>
        <taxon>eudicotyledons</taxon>
        <taxon>Gunneridae</taxon>
        <taxon>Pentapetalae</taxon>
        <taxon>Caryophyllales</taxon>
        <taxon>Chenopodiaceae</taxon>
        <taxon>Chenopodioideae</taxon>
        <taxon>Atripliceae</taxon>
        <taxon>Chenopodium</taxon>
    </lineage>
</organism>
<feature type="coiled-coil region" evidence="1">
    <location>
        <begin position="426"/>
        <end position="460"/>
    </location>
</feature>
<keyword evidence="4" id="KW-1185">Reference proteome</keyword>
<proteinExistence type="predicted"/>
<sequence>MWVEVKTFGDRVMFVTRDYCFFTPASEFYTCNLNNCIVFSNDAFPKYGRTGWELPDPTKSGADISVFRLGGCSEYNFKPISKFTGFPLLLWSCPPWAWNVGSSPCQCHGQQSQHQRETEENEEIQSDANSQDDASPVSFDPEPVENISEATSTSTTRLETATVMMPSSFESELAEKTTEMPSTPATKERATIVETPSAVVPQLAELITTEMPSTSATPERVTSAETPSAVIPEQMHEVPITSAAKMTKSNTPDLAKQVSVKASVSAAQEGATTLTNEVEPVAEEAFHMETLREEIINQSGSRANIQSNKTDTSTVTFEGLEIRSNLLPTLQNVWSKHGNLMENITIRNVDIVSKALESLATAVLILEENSARSLSDSQADYLSSTLSDLGCMKFKVDWLVPYVEKAAMLHNSKPYMDSLDIIDKCKAQIEERKSKLLEELAHLDKVVDELDEDVARVSKEIPICISENVDLAKPLGGSNQSDNSTIKFEGLEIRSTLFPTLQKVWSKHGNLIENITIRNGDIVSRALESLATAVIILEENPVCTLTDSQADYLSSTLSDLRSMQFKVDWLVPFVEKAVKLHKSKQLMDSLDKLGHCKAQIAEKKSKLLEEVAALDKLADELEEEIAGVSKVVSFYGNVDFGKPVGGGLS</sequence>
<dbReference type="Gramene" id="AUR62008082-RA">
    <property type="protein sequence ID" value="AUR62008082-RA:cds"/>
    <property type="gene ID" value="AUR62008082"/>
</dbReference>
<name>A0A803L893_CHEQI</name>
<reference evidence="3" key="2">
    <citation type="submission" date="2021-03" db="UniProtKB">
        <authorList>
            <consortium name="EnsemblPlants"/>
        </authorList>
    </citation>
    <scope>IDENTIFICATION</scope>
</reference>
<feature type="coiled-coil region" evidence="1">
    <location>
        <begin position="604"/>
        <end position="631"/>
    </location>
</feature>
<feature type="compositionally biased region" description="Low complexity" evidence="2">
    <location>
        <begin position="148"/>
        <end position="158"/>
    </location>
</feature>
<evidence type="ECO:0000256" key="1">
    <source>
        <dbReference type="SAM" id="Coils"/>
    </source>
</evidence>
<accession>A0A803L893</accession>
<dbReference type="AlphaFoldDB" id="A0A803L893"/>
<protein>
    <submittedName>
        <fullName evidence="3">Uncharacterized protein</fullName>
    </submittedName>
</protein>
<reference evidence="3" key="1">
    <citation type="journal article" date="2017" name="Nature">
        <title>The genome of Chenopodium quinoa.</title>
        <authorList>
            <person name="Jarvis D.E."/>
            <person name="Ho Y.S."/>
            <person name="Lightfoot D.J."/>
            <person name="Schmoeckel S.M."/>
            <person name="Li B."/>
            <person name="Borm T.J.A."/>
            <person name="Ohyanagi H."/>
            <person name="Mineta K."/>
            <person name="Michell C.T."/>
            <person name="Saber N."/>
            <person name="Kharbatia N.M."/>
            <person name="Rupper R.R."/>
            <person name="Sharp A.R."/>
            <person name="Dally N."/>
            <person name="Boughton B.A."/>
            <person name="Woo Y.H."/>
            <person name="Gao G."/>
            <person name="Schijlen E.G.W.M."/>
            <person name="Guo X."/>
            <person name="Momin A.A."/>
            <person name="Negrao S."/>
            <person name="Al-Babili S."/>
            <person name="Gehring C."/>
            <person name="Roessner U."/>
            <person name="Jung C."/>
            <person name="Murphy K."/>
            <person name="Arold S.T."/>
            <person name="Gojobori T."/>
            <person name="van der Linden C.G."/>
            <person name="van Loo E.N."/>
            <person name="Jellen E.N."/>
            <person name="Maughan P.J."/>
            <person name="Tester M."/>
        </authorList>
    </citation>
    <scope>NUCLEOTIDE SEQUENCE [LARGE SCALE GENOMIC DNA]</scope>
    <source>
        <strain evidence="3">cv. PI 614886</strain>
    </source>
</reference>
<dbReference type="InterPro" id="IPR007942">
    <property type="entry name" value="PLipase-like"/>
</dbReference>
<feature type="region of interest" description="Disordered" evidence="2">
    <location>
        <begin position="170"/>
        <end position="190"/>
    </location>
</feature>
<evidence type="ECO:0000313" key="3">
    <source>
        <dbReference type="EnsemblPlants" id="AUR62008082-RA:cds"/>
    </source>
</evidence>